<sequence length="74" mass="7995">MMGAVENECKLPAKTPYSGARYVAYWCSPIVIERLQVPTSDGHDTLGYQVLARPSTSMASLLKGYSSGRNLISG</sequence>
<accession>A0A401H4W4</accession>
<dbReference type="AlphaFoldDB" id="A0A401H4W4"/>
<comment type="caution">
    <text evidence="1">The sequence shown here is derived from an EMBL/GenBank/DDBJ whole genome shotgun (WGS) entry which is preliminary data.</text>
</comment>
<keyword evidence="2" id="KW-1185">Reference proteome</keyword>
<dbReference type="RefSeq" id="XP_027620332.1">
    <property type="nucleotide sequence ID" value="XM_027764531.1"/>
</dbReference>
<dbReference type="GeneID" id="38786336"/>
<dbReference type="EMBL" id="BFAD01000016">
    <property type="protein sequence ID" value="GBE89419.1"/>
    <property type="molecule type" value="Genomic_DNA"/>
</dbReference>
<gene>
    <name evidence="1" type="ORF">SCP_1600810</name>
</gene>
<protein>
    <submittedName>
        <fullName evidence="1">Uncharacterized protein</fullName>
    </submittedName>
</protein>
<evidence type="ECO:0000313" key="1">
    <source>
        <dbReference type="EMBL" id="GBE89419.1"/>
    </source>
</evidence>
<organism evidence="1 2">
    <name type="scientific">Sparassis crispa</name>
    <dbReference type="NCBI Taxonomy" id="139825"/>
    <lineage>
        <taxon>Eukaryota</taxon>
        <taxon>Fungi</taxon>
        <taxon>Dikarya</taxon>
        <taxon>Basidiomycota</taxon>
        <taxon>Agaricomycotina</taxon>
        <taxon>Agaricomycetes</taxon>
        <taxon>Polyporales</taxon>
        <taxon>Sparassidaceae</taxon>
        <taxon>Sparassis</taxon>
    </lineage>
</organism>
<proteinExistence type="predicted"/>
<name>A0A401H4W4_9APHY</name>
<reference evidence="1 2" key="1">
    <citation type="journal article" date="2018" name="Sci. Rep.">
        <title>Genome sequence of the cauliflower mushroom Sparassis crispa (Hanabiratake) and its association with beneficial usage.</title>
        <authorList>
            <person name="Kiyama R."/>
            <person name="Furutani Y."/>
            <person name="Kawaguchi K."/>
            <person name="Nakanishi T."/>
        </authorList>
    </citation>
    <scope>NUCLEOTIDE SEQUENCE [LARGE SCALE GENOMIC DNA]</scope>
</reference>
<evidence type="ECO:0000313" key="2">
    <source>
        <dbReference type="Proteomes" id="UP000287166"/>
    </source>
</evidence>
<dbReference type="InParanoid" id="A0A401H4W4"/>
<dbReference type="Proteomes" id="UP000287166">
    <property type="component" value="Unassembled WGS sequence"/>
</dbReference>